<keyword evidence="4" id="KW-1185">Reference proteome</keyword>
<protein>
    <submittedName>
        <fullName evidence="2">Uncharacterized protein</fullName>
    </submittedName>
</protein>
<sequence length="227" mass="26675">MPPIRKSRVTIREQVRWSPDEHIRILSFLDNNFEMWHSSRLDACAKAIEATNNQRDAKTVYNKIRVLIKSMEVFRRTGEKPNTCAVIWDNQRIQDLVESIYNKIEDKKDKNQNNEDCITNDESDASTIRTDTDDNVPQQMLFSAEVANKLYREKVDQITQNRAIVIKQIEETNNTFEETKVNLPLCTNDDIISIFEKKIQEITKYRDELLSIVKGINNKCEEMKKFK</sequence>
<proteinExistence type="predicted"/>
<reference evidence="2 4" key="1">
    <citation type="submission" date="2017-11" db="EMBL/GenBank/DDBJ databases">
        <title>The genome of Rhizophagus clarus HR1 reveals common genetic basis of auxotrophy among arbuscular mycorrhizal fungi.</title>
        <authorList>
            <person name="Kobayashi Y."/>
        </authorList>
    </citation>
    <scope>NUCLEOTIDE SEQUENCE [LARGE SCALE GENOMIC DNA]</scope>
    <source>
        <strain evidence="2 4">HR1</strain>
    </source>
</reference>
<dbReference type="OrthoDB" id="2324185at2759"/>
<dbReference type="EMBL" id="BEXD01002608">
    <property type="protein sequence ID" value="GBB98868.1"/>
    <property type="molecule type" value="Genomic_DNA"/>
</dbReference>
<evidence type="ECO:0000256" key="1">
    <source>
        <dbReference type="SAM" id="MobiDB-lite"/>
    </source>
</evidence>
<dbReference type="EMBL" id="BLAL01000047">
    <property type="protein sequence ID" value="GES79998.1"/>
    <property type="molecule type" value="Genomic_DNA"/>
</dbReference>
<dbReference type="AlphaFoldDB" id="A0A2Z6S458"/>
<evidence type="ECO:0000313" key="3">
    <source>
        <dbReference type="EMBL" id="GES79998.1"/>
    </source>
</evidence>
<accession>A0A2Z6S458</accession>
<reference evidence="3" key="2">
    <citation type="submission" date="2019-10" db="EMBL/GenBank/DDBJ databases">
        <title>Conservation and host-specific expression of non-tandemly repeated heterogenous ribosome RNA gene in arbuscular mycorrhizal fungi.</title>
        <authorList>
            <person name="Maeda T."/>
            <person name="Kobayashi Y."/>
            <person name="Nakagawa T."/>
            <person name="Ezawa T."/>
            <person name="Yamaguchi K."/>
            <person name="Bino T."/>
            <person name="Nishimoto Y."/>
            <person name="Shigenobu S."/>
            <person name="Kawaguchi M."/>
        </authorList>
    </citation>
    <scope>NUCLEOTIDE SEQUENCE</scope>
    <source>
        <strain evidence="3">HR1</strain>
    </source>
</reference>
<organism evidence="2 4">
    <name type="scientific">Rhizophagus clarus</name>
    <dbReference type="NCBI Taxonomy" id="94130"/>
    <lineage>
        <taxon>Eukaryota</taxon>
        <taxon>Fungi</taxon>
        <taxon>Fungi incertae sedis</taxon>
        <taxon>Mucoromycota</taxon>
        <taxon>Glomeromycotina</taxon>
        <taxon>Glomeromycetes</taxon>
        <taxon>Glomerales</taxon>
        <taxon>Glomeraceae</taxon>
        <taxon>Rhizophagus</taxon>
    </lineage>
</organism>
<evidence type="ECO:0000313" key="4">
    <source>
        <dbReference type="Proteomes" id="UP000247702"/>
    </source>
</evidence>
<feature type="region of interest" description="Disordered" evidence="1">
    <location>
        <begin position="110"/>
        <end position="132"/>
    </location>
</feature>
<gene>
    <name evidence="3" type="ORF">RCL2_000729900</name>
    <name evidence="2" type="ORF">RclHR1_33450002</name>
</gene>
<dbReference type="Proteomes" id="UP000247702">
    <property type="component" value="Unassembled WGS sequence"/>
</dbReference>
<name>A0A2Z6S458_9GLOM</name>
<evidence type="ECO:0000313" key="2">
    <source>
        <dbReference type="EMBL" id="GBB98868.1"/>
    </source>
</evidence>
<dbReference type="Proteomes" id="UP000615446">
    <property type="component" value="Unassembled WGS sequence"/>
</dbReference>
<comment type="caution">
    <text evidence="2">The sequence shown here is derived from an EMBL/GenBank/DDBJ whole genome shotgun (WGS) entry which is preliminary data.</text>
</comment>